<evidence type="ECO:0000256" key="3">
    <source>
        <dbReference type="SAM" id="SignalP"/>
    </source>
</evidence>
<dbReference type="OrthoDB" id="6143356at2759"/>
<keyword evidence="2" id="KW-0812">Transmembrane</keyword>
<dbReference type="GeneID" id="111126982"/>
<dbReference type="Proteomes" id="UP000694844">
    <property type="component" value="Chromosome 3"/>
</dbReference>
<gene>
    <name evidence="5" type="primary">LOC111126982</name>
</gene>
<evidence type="ECO:0000256" key="2">
    <source>
        <dbReference type="SAM" id="Phobius"/>
    </source>
</evidence>
<protein>
    <submittedName>
        <fullName evidence="5">Uncharacterized protein LOC111126982</fullName>
    </submittedName>
</protein>
<reference evidence="5" key="1">
    <citation type="submission" date="2025-08" db="UniProtKB">
        <authorList>
            <consortium name="RefSeq"/>
        </authorList>
    </citation>
    <scope>IDENTIFICATION</scope>
    <source>
        <tissue evidence="5">Whole sample</tissue>
    </source>
</reference>
<dbReference type="AlphaFoldDB" id="A0A8B8DIG6"/>
<dbReference type="KEGG" id="cvn:111126982"/>
<organism evidence="4 5">
    <name type="scientific">Crassostrea virginica</name>
    <name type="common">Eastern oyster</name>
    <dbReference type="NCBI Taxonomy" id="6565"/>
    <lineage>
        <taxon>Eukaryota</taxon>
        <taxon>Metazoa</taxon>
        <taxon>Spiralia</taxon>
        <taxon>Lophotrochozoa</taxon>
        <taxon>Mollusca</taxon>
        <taxon>Bivalvia</taxon>
        <taxon>Autobranchia</taxon>
        <taxon>Pteriomorphia</taxon>
        <taxon>Ostreida</taxon>
        <taxon>Ostreoidea</taxon>
        <taxon>Ostreidae</taxon>
        <taxon>Crassostrea</taxon>
    </lineage>
</organism>
<proteinExistence type="predicted"/>
<keyword evidence="2" id="KW-0472">Membrane</keyword>
<accession>A0A8B8DIG6</accession>
<keyword evidence="4" id="KW-1185">Reference proteome</keyword>
<feature type="compositionally biased region" description="Acidic residues" evidence="1">
    <location>
        <begin position="132"/>
        <end position="150"/>
    </location>
</feature>
<evidence type="ECO:0000256" key="1">
    <source>
        <dbReference type="SAM" id="MobiDB-lite"/>
    </source>
</evidence>
<dbReference type="RefSeq" id="XP_022327653.1">
    <property type="nucleotide sequence ID" value="XM_022471945.1"/>
</dbReference>
<name>A0A8B8DIG6_CRAVI</name>
<feature type="transmembrane region" description="Helical" evidence="2">
    <location>
        <begin position="52"/>
        <end position="70"/>
    </location>
</feature>
<keyword evidence="3" id="KW-0732">Signal</keyword>
<feature type="signal peptide" evidence="3">
    <location>
        <begin position="1"/>
        <end position="19"/>
    </location>
</feature>
<evidence type="ECO:0000313" key="4">
    <source>
        <dbReference type="Proteomes" id="UP000694844"/>
    </source>
</evidence>
<evidence type="ECO:0000313" key="5">
    <source>
        <dbReference type="RefSeq" id="XP_022327653.1"/>
    </source>
</evidence>
<keyword evidence="2" id="KW-1133">Transmembrane helix</keyword>
<feature type="region of interest" description="Disordered" evidence="1">
    <location>
        <begin position="85"/>
        <end position="160"/>
    </location>
</feature>
<sequence length="160" mass="17508">MSEAQSVLYFLSVITLTLADYCPANGNTFFCEYGCCGNSCCPNHVAIGVGTTFGGVVLLIVGGGVFICCIQRRYSPKEEVKITKDDSTQWEKNPQGINMTAKVESRARRRRSTVLPGPPPAFALKQQQERVVEEEEKSEAAVDENTEENAENNVPDDNPA</sequence>
<feature type="chain" id="PRO_5034325664" evidence="3">
    <location>
        <begin position="20"/>
        <end position="160"/>
    </location>
</feature>